<comment type="similarity">
    <text evidence="6">Belongs to the ABC-4 integral membrane protein family.</text>
</comment>
<evidence type="ECO:0000256" key="8">
    <source>
        <dbReference type="SAM" id="Phobius"/>
    </source>
</evidence>
<organism evidence="11 12">
    <name type="scientific">Reinekea marinisedimentorum</name>
    <dbReference type="NCBI Taxonomy" id="230495"/>
    <lineage>
        <taxon>Bacteria</taxon>
        <taxon>Pseudomonadati</taxon>
        <taxon>Pseudomonadota</taxon>
        <taxon>Gammaproteobacteria</taxon>
        <taxon>Oceanospirillales</taxon>
        <taxon>Saccharospirillaceae</taxon>
        <taxon>Reinekea</taxon>
    </lineage>
</organism>
<evidence type="ECO:0000256" key="6">
    <source>
        <dbReference type="ARBA" id="ARBA00038076"/>
    </source>
</evidence>
<dbReference type="Pfam" id="PF02687">
    <property type="entry name" value="FtsX"/>
    <property type="match status" value="1"/>
</dbReference>
<proteinExistence type="inferred from homology"/>
<evidence type="ECO:0000259" key="10">
    <source>
        <dbReference type="Pfam" id="PF12704"/>
    </source>
</evidence>
<evidence type="ECO:0000313" key="12">
    <source>
        <dbReference type="Proteomes" id="UP000295793"/>
    </source>
</evidence>
<evidence type="ECO:0000256" key="2">
    <source>
        <dbReference type="ARBA" id="ARBA00022475"/>
    </source>
</evidence>
<gene>
    <name evidence="11" type="ORF">BCF53_1313</name>
</gene>
<keyword evidence="3 8" id="KW-0812">Transmembrane</keyword>
<keyword evidence="2" id="KW-1003">Cell membrane</keyword>
<dbReference type="PANTHER" id="PTHR30572:SF4">
    <property type="entry name" value="ABC TRANSPORTER PERMEASE YTRF"/>
    <property type="match status" value="1"/>
</dbReference>
<evidence type="ECO:0000256" key="5">
    <source>
        <dbReference type="ARBA" id="ARBA00023136"/>
    </source>
</evidence>
<dbReference type="AlphaFoldDB" id="A0A4R3HT89"/>
<feature type="domain" description="ABC3 transporter permease C-terminal" evidence="9">
    <location>
        <begin position="351"/>
        <end position="463"/>
    </location>
</feature>
<evidence type="ECO:0000256" key="7">
    <source>
        <dbReference type="SAM" id="MobiDB-lite"/>
    </source>
</evidence>
<accession>A0A4R3HT89</accession>
<dbReference type="InterPro" id="IPR050250">
    <property type="entry name" value="Macrolide_Exporter_MacB"/>
</dbReference>
<protein>
    <submittedName>
        <fullName evidence="11">ABC-type antimicrobial peptide transport system permease subunit</fullName>
    </submittedName>
</protein>
<evidence type="ECO:0000313" key="11">
    <source>
        <dbReference type="EMBL" id="TCS35693.1"/>
    </source>
</evidence>
<dbReference type="GO" id="GO:0005886">
    <property type="term" value="C:plasma membrane"/>
    <property type="evidence" value="ECO:0007669"/>
    <property type="project" value="UniProtKB-SubCell"/>
</dbReference>
<feature type="transmembrane region" description="Helical" evidence="8">
    <location>
        <begin position="433"/>
        <end position="453"/>
    </location>
</feature>
<evidence type="ECO:0000256" key="3">
    <source>
        <dbReference type="ARBA" id="ARBA00022692"/>
    </source>
</evidence>
<evidence type="ECO:0000259" key="9">
    <source>
        <dbReference type="Pfam" id="PF02687"/>
    </source>
</evidence>
<keyword evidence="12" id="KW-1185">Reference proteome</keyword>
<feature type="compositionally biased region" description="Low complexity" evidence="7">
    <location>
        <begin position="146"/>
        <end position="165"/>
    </location>
</feature>
<dbReference type="PANTHER" id="PTHR30572">
    <property type="entry name" value="MEMBRANE COMPONENT OF TRANSPORTER-RELATED"/>
    <property type="match status" value="1"/>
</dbReference>
<comment type="subcellular location">
    <subcellularLocation>
        <location evidence="1">Cell membrane</location>
        <topology evidence="1">Multi-pass membrane protein</topology>
    </subcellularLocation>
</comment>
<dbReference type="Pfam" id="PF12704">
    <property type="entry name" value="MacB_PCD"/>
    <property type="match status" value="1"/>
</dbReference>
<name>A0A4R3HT89_9GAMM</name>
<dbReference type="EMBL" id="SLZR01000031">
    <property type="protein sequence ID" value="TCS35693.1"/>
    <property type="molecule type" value="Genomic_DNA"/>
</dbReference>
<feature type="domain" description="MacB-like periplasmic core" evidence="10">
    <location>
        <begin position="153"/>
        <end position="314"/>
    </location>
</feature>
<sequence length="470" mass="50145">MNMKEDLTLSVRAMFLSPIESMLLILGLALSIGATASGFGMFGKAVEDGKQMLKLSEFREIVVRPKESAEDMLQPLVETSEDDDFNLDFEDLDAKSVSPAISYSYISSRTRLRINTSALLERIANREQPPEVQAEPQTEQSAQPTSPADAGQAQAAQPQQSQPQDGRPPEPSLEDLATVEGPEPTVDELAGYEVSDEFFMAMNINAAQGSVFTAQDVANGSKLLVLGANVAATLYEDGEAVGRQIASFDRIYTIIGALEETGTVYDDMFFTPSELASDSTGAQAARGPTGGGNESLHFSVDDATQLESAEAQLTSWFDSIYGVGMVSISVPREEAEAIISRNEKIAIITLVLALAGLLIASVNVSNILYSRTLRRRKQIGILKALGATRRDVFTMFLSEGGLLLVVGAVFGIAIVLAFSQILSSANGEGSFNYLAVALGVLVSSIITLAFTVVPALQAAKVPPAEAMRVE</sequence>
<reference evidence="11 12" key="1">
    <citation type="submission" date="2019-03" db="EMBL/GenBank/DDBJ databases">
        <title>Genomic Encyclopedia of Archaeal and Bacterial Type Strains, Phase II (KMG-II): from individual species to whole genera.</title>
        <authorList>
            <person name="Goeker M."/>
        </authorList>
    </citation>
    <scope>NUCLEOTIDE SEQUENCE [LARGE SCALE GENOMIC DNA]</scope>
    <source>
        <strain evidence="11 12">DSM 15388</strain>
    </source>
</reference>
<dbReference type="OrthoDB" id="9770036at2"/>
<dbReference type="InterPro" id="IPR003838">
    <property type="entry name" value="ABC3_permease_C"/>
</dbReference>
<feature type="transmembrane region" description="Helical" evidence="8">
    <location>
        <begin position="345"/>
        <end position="369"/>
    </location>
</feature>
<feature type="transmembrane region" description="Helical" evidence="8">
    <location>
        <begin position="400"/>
        <end position="421"/>
    </location>
</feature>
<dbReference type="Proteomes" id="UP000295793">
    <property type="component" value="Unassembled WGS sequence"/>
</dbReference>
<comment type="caution">
    <text evidence="11">The sequence shown here is derived from an EMBL/GenBank/DDBJ whole genome shotgun (WGS) entry which is preliminary data.</text>
</comment>
<evidence type="ECO:0000256" key="1">
    <source>
        <dbReference type="ARBA" id="ARBA00004651"/>
    </source>
</evidence>
<dbReference type="GO" id="GO:0022857">
    <property type="term" value="F:transmembrane transporter activity"/>
    <property type="evidence" value="ECO:0007669"/>
    <property type="project" value="TreeGrafter"/>
</dbReference>
<dbReference type="RefSeq" id="WP_132704167.1">
    <property type="nucleotide sequence ID" value="NZ_SLZR01000031.1"/>
</dbReference>
<keyword evidence="4 8" id="KW-1133">Transmembrane helix</keyword>
<dbReference type="InterPro" id="IPR025857">
    <property type="entry name" value="MacB_PCD"/>
</dbReference>
<feature type="region of interest" description="Disordered" evidence="7">
    <location>
        <begin position="126"/>
        <end position="184"/>
    </location>
</feature>
<evidence type="ECO:0000256" key="4">
    <source>
        <dbReference type="ARBA" id="ARBA00022989"/>
    </source>
</evidence>
<keyword evidence="5 8" id="KW-0472">Membrane</keyword>
<feature type="compositionally biased region" description="Polar residues" evidence="7">
    <location>
        <begin position="135"/>
        <end position="145"/>
    </location>
</feature>